<evidence type="ECO:0000313" key="4">
    <source>
        <dbReference type="EMBL" id="KAK8722251.1"/>
    </source>
</evidence>
<organism evidence="4 5">
    <name type="scientific">Cherax quadricarinatus</name>
    <name type="common">Australian red claw crayfish</name>
    <dbReference type="NCBI Taxonomy" id="27406"/>
    <lineage>
        <taxon>Eukaryota</taxon>
        <taxon>Metazoa</taxon>
        <taxon>Ecdysozoa</taxon>
        <taxon>Arthropoda</taxon>
        <taxon>Crustacea</taxon>
        <taxon>Multicrustacea</taxon>
        <taxon>Malacostraca</taxon>
        <taxon>Eumalacostraca</taxon>
        <taxon>Eucarida</taxon>
        <taxon>Decapoda</taxon>
        <taxon>Pleocyemata</taxon>
        <taxon>Astacidea</taxon>
        <taxon>Parastacoidea</taxon>
        <taxon>Parastacidae</taxon>
        <taxon>Cherax</taxon>
    </lineage>
</organism>
<dbReference type="AlphaFoldDB" id="A0AAW0VZA9"/>
<dbReference type="GO" id="GO:0005737">
    <property type="term" value="C:cytoplasm"/>
    <property type="evidence" value="ECO:0007669"/>
    <property type="project" value="UniProtKB-SubCell"/>
</dbReference>
<evidence type="ECO:0008006" key="6">
    <source>
        <dbReference type="Google" id="ProtNLM"/>
    </source>
</evidence>
<dbReference type="FunFam" id="3.90.640.10:FF:000014">
    <property type="entry name" value="Putative actin-related protein 6"/>
    <property type="match status" value="1"/>
</dbReference>
<evidence type="ECO:0000256" key="3">
    <source>
        <dbReference type="ARBA" id="ARBA00022490"/>
    </source>
</evidence>
<name>A0AAW0VZA9_CHEQU</name>
<comment type="caution">
    <text evidence="4">The sequence shown here is derived from an EMBL/GenBank/DDBJ whole genome shotgun (WGS) entry which is preliminary data.</text>
</comment>
<reference evidence="4 5" key="1">
    <citation type="journal article" date="2024" name="BMC Genomics">
        <title>Genome assembly of redclaw crayfish (Cherax quadricarinatus) provides insights into its immune adaptation and hypoxia tolerance.</title>
        <authorList>
            <person name="Liu Z."/>
            <person name="Zheng J."/>
            <person name="Li H."/>
            <person name="Fang K."/>
            <person name="Wang S."/>
            <person name="He J."/>
            <person name="Zhou D."/>
            <person name="Weng S."/>
            <person name="Chi M."/>
            <person name="Gu Z."/>
            <person name="He J."/>
            <person name="Li F."/>
            <person name="Wang M."/>
        </authorList>
    </citation>
    <scope>NUCLEOTIDE SEQUENCE [LARGE SCALE GENOMIC DNA]</scope>
    <source>
        <strain evidence="4">ZL_2023a</strain>
    </source>
</reference>
<keyword evidence="5" id="KW-1185">Reference proteome</keyword>
<gene>
    <name evidence="4" type="ORF">OTU49_012340</name>
</gene>
<evidence type="ECO:0000256" key="2">
    <source>
        <dbReference type="ARBA" id="ARBA00005665"/>
    </source>
</evidence>
<dbReference type="PANTHER" id="PTHR11937">
    <property type="entry name" value="ACTIN"/>
    <property type="match status" value="1"/>
</dbReference>
<accession>A0AAW0VZA9</accession>
<protein>
    <recommendedName>
        <fullName evidence="6">Actin</fullName>
    </recommendedName>
</protein>
<evidence type="ECO:0000256" key="1">
    <source>
        <dbReference type="ARBA" id="ARBA00004496"/>
    </source>
</evidence>
<dbReference type="InterPro" id="IPR043129">
    <property type="entry name" value="ATPase_NBD"/>
</dbReference>
<keyword evidence="3" id="KW-0963">Cytoplasm</keyword>
<dbReference type="Gene3D" id="3.90.640.10">
    <property type="entry name" value="Actin, Chain A, domain 4"/>
    <property type="match status" value="1"/>
</dbReference>
<dbReference type="Gene3D" id="3.30.420.40">
    <property type="match status" value="2"/>
</dbReference>
<comment type="similarity">
    <text evidence="2">Belongs to the actin family. ARP6 subfamily.</text>
</comment>
<dbReference type="Proteomes" id="UP001445076">
    <property type="component" value="Unassembled WGS sequence"/>
</dbReference>
<dbReference type="InterPro" id="IPR004000">
    <property type="entry name" value="Actin"/>
</dbReference>
<comment type="subcellular location">
    <subcellularLocation>
        <location evidence="1">Cytoplasm</location>
    </subcellularLocation>
</comment>
<dbReference type="GO" id="GO:0005634">
    <property type="term" value="C:nucleus"/>
    <property type="evidence" value="ECO:0007669"/>
    <property type="project" value="UniProtKB-ARBA"/>
</dbReference>
<sequence>MDETYVINQVKEDACYVSQDFNADMAIARGNKQENTILRDYVLPDFTTIKRGYVRSLEESTGKATGSEQIVRLNNERVSVPELLFYPSDVGIQEMGITEAIVHSINKCPEETRPHLYRNILLTGGNCNFPGFKDRVYKDVRSMSPDEYDINVTIAKNPTTYAWRGGAAISRSAHFPEMLVTKREWEEDGFTICQERFNV</sequence>
<dbReference type="Pfam" id="PF00022">
    <property type="entry name" value="Actin"/>
    <property type="match status" value="1"/>
</dbReference>
<dbReference type="EMBL" id="JARKIK010000096">
    <property type="protein sequence ID" value="KAK8722251.1"/>
    <property type="molecule type" value="Genomic_DNA"/>
</dbReference>
<evidence type="ECO:0000313" key="5">
    <source>
        <dbReference type="Proteomes" id="UP001445076"/>
    </source>
</evidence>
<proteinExistence type="inferred from homology"/>
<dbReference type="SUPFAM" id="SSF53067">
    <property type="entry name" value="Actin-like ATPase domain"/>
    <property type="match status" value="1"/>
</dbReference>
<dbReference type="SMART" id="SM00268">
    <property type="entry name" value="ACTIN"/>
    <property type="match status" value="1"/>
</dbReference>